<dbReference type="InterPro" id="IPR039778">
    <property type="entry name" value="PDCD4"/>
</dbReference>
<comment type="subcellular location">
    <subcellularLocation>
        <location evidence="1">Cytoplasm</location>
    </subcellularLocation>
</comment>
<feature type="domain" description="MI" evidence="7">
    <location>
        <begin position="76"/>
        <end position="198"/>
    </location>
</feature>
<proteinExistence type="inferred from homology"/>
<evidence type="ECO:0000256" key="4">
    <source>
        <dbReference type="ARBA" id="ARBA00022737"/>
    </source>
</evidence>
<dbReference type="PROSITE" id="PS51366">
    <property type="entry name" value="MI"/>
    <property type="match status" value="3"/>
</dbReference>
<evidence type="ECO:0000256" key="1">
    <source>
        <dbReference type="ARBA" id="ARBA00004496"/>
    </source>
</evidence>
<reference evidence="8 9" key="1">
    <citation type="submission" date="2013-02" db="EMBL/GenBank/DDBJ databases">
        <title>The Genome Annotation of Plasmodium falciparum Vietnam Oak-Knoll (FVO).</title>
        <authorList>
            <consortium name="The Broad Institute Genome Sequencing Platform"/>
            <consortium name="The Broad Institute Genome Sequencing Center for Infectious Disease"/>
            <person name="Neafsey D."/>
            <person name="Hoffman S."/>
            <person name="Volkman S."/>
            <person name="Rosenthal P."/>
            <person name="Walker B."/>
            <person name="Young S.K."/>
            <person name="Zeng Q."/>
            <person name="Gargeya S."/>
            <person name="Fitzgerald M."/>
            <person name="Haas B."/>
            <person name="Abouelleil A."/>
            <person name="Allen A.W."/>
            <person name="Alvarado L."/>
            <person name="Arachchi H.M."/>
            <person name="Berlin A.M."/>
            <person name="Chapman S.B."/>
            <person name="Gainer-Dewar J."/>
            <person name="Goldberg J."/>
            <person name="Griggs A."/>
            <person name="Gujja S."/>
            <person name="Hansen M."/>
            <person name="Howarth C."/>
            <person name="Imamovic A."/>
            <person name="Ireland A."/>
            <person name="Larimer J."/>
            <person name="McCowan C."/>
            <person name="Murphy C."/>
            <person name="Pearson M."/>
            <person name="Poon T.W."/>
            <person name="Priest M."/>
            <person name="Roberts A."/>
            <person name="Saif S."/>
            <person name="Shea T."/>
            <person name="Sisk P."/>
            <person name="Sykes S."/>
            <person name="Wortman J."/>
            <person name="Nusbaum C."/>
            <person name="Birren B."/>
        </authorList>
    </citation>
    <scope>NUCLEOTIDE SEQUENCE [LARGE SCALE GENOMIC DNA]</scope>
    <source>
        <strain evidence="9">Vietnam Oak-Knoll (FVO)</strain>
    </source>
</reference>
<dbReference type="OrthoDB" id="414546at2759"/>
<sequence>MVGMNKKKSKKVNLLKDQMFLTKKYVDMNDPIYDSEIEDENCFYTVVNAEEIEYSQKVCDMKNKMFEDVNILSFEEFEKKCDLLIDNFFLSNNIQEFIEDIKTLNVKIYNDYLVLQLIRKSFDKDDESQMNVSCLLNILNITKLITPEQVQRAFEKILLSLDDIKLDCPLCYDIFLKYLRFSILDNIIDKNYIFKLPTAFFDTLGIFNVSEKELRENVLKEKELLMKHTLHEEETGEQKQVTNVKEYYADDKNTNDKNNDNIIDTTKVNGDTNSSINENYNNNDNNNNNSTTTTNNNNNNYYYDIYQHNIELADEKKKLKDEIWNDTLLWVLDLNIKKVEDEKKEFKKKSRDFLIDFFNDGDTNEVIEFLNNSNNLFYHEFIRISIIESFSKNNICRKYISYLLDNLCEKYVSKTDIVIAFIRIIGYIDDYEIDFPQAKEMTCKFLLRCIYDDVLYPAFLSDIYKLHIGGVTGMMICNKTQQRINDKRKLNLNNINYIWDEDDTYEKMKLKRKINNTLLEYFYSYIDEEEFYLYVDEFLPLYHDLCNYVVKKIFVLNVDINNNDLNLSYKLVDHLFNKNIISEKNVEGGLREVLNSIKDIMLDIPKYPEDLKKIITHLLTKKYITQQLYDEAQGVMTTV</sequence>
<accession>A0A024V005</accession>
<evidence type="ECO:0000256" key="3">
    <source>
        <dbReference type="ARBA" id="ARBA00022490"/>
    </source>
</evidence>
<evidence type="ECO:0000256" key="5">
    <source>
        <dbReference type="ARBA" id="ARBA00023242"/>
    </source>
</evidence>
<dbReference type="Proteomes" id="UP000030690">
    <property type="component" value="Unassembled WGS sequence"/>
</dbReference>
<keyword evidence="3" id="KW-0963">Cytoplasm</keyword>
<reference evidence="8 9" key="2">
    <citation type="submission" date="2013-02" db="EMBL/GenBank/DDBJ databases">
        <title>The Genome Sequence of Plasmodium falciparum Vietnam Oak-Knoll (FVO).</title>
        <authorList>
            <consortium name="The Broad Institute Genome Sequencing Platform"/>
            <consortium name="The Broad Institute Genome Sequencing Center for Infectious Disease"/>
            <person name="Neafsey D."/>
            <person name="Cheeseman I."/>
            <person name="Volkman S."/>
            <person name="Adams J."/>
            <person name="Walker B."/>
            <person name="Young S.K."/>
            <person name="Zeng Q."/>
            <person name="Gargeya S."/>
            <person name="Fitzgerald M."/>
            <person name="Haas B."/>
            <person name="Abouelleil A."/>
            <person name="Alvarado L."/>
            <person name="Arachchi H.M."/>
            <person name="Berlin A.M."/>
            <person name="Chapman S.B."/>
            <person name="Dewar J."/>
            <person name="Goldberg J."/>
            <person name="Griggs A."/>
            <person name="Gujja S."/>
            <person name="Hansen M."/>
            <person name="Howarth C."/>
            <person name="Imamovic A."/>
            <person name="Larimer J."/>
            <person name="McCowan C."/>
            <person name="Murphy C."/>
            <person name="Neiman D."/>
            <person name="Pearson M."/>
            <person name="Priest M."/>
            <person name="Roberts A."/>
            <person name="Saif S."/>
            <person name="Shea T."/>
            <person name="Sisk P."/>
            <person name="Sykes S."/>
            <person name="Wortman J."/>
            <person name="Nusbaum C."/>
            <person name="Birren B."/>
        </authorList>
    </citation>
    <scope>NUCLEOTIDE SEQUENCE [LARGE SCALE GENOMIC DNA]</scope>
    <source>
        <strain evidence="9">Vietnam Oak-Knoll (FVO)</strain>
    </source>
</reference>
<gene>
    <name evidence="8" type="ORF">PFFVO_05203</name>
</gene>
<evidence type="ECO:0000256" key="6">
    <source>
        <dbReference type="SAM" id="MobiDB-lite"/>
    </source>
</evidence>
<protein>
    <recommendedName>
        <fullName evidence="7">MI domain-containing protein</fullName>
    </recommendedName>
</protein>
<dbReference type="GO" id="GO:0045892">
    <property type="term" value="P:negative regulation of DNA-templated transcription"/>
    <property type="evidence" value="ECO:0007669"/>
    <property type="project" value="InterPro"/>
</dbReference>
<dbReference type="InterPro" id="IPR016024">
    <property type="entry name" value="ARM-type_fold"/>
</dbReference>
<evidence type="ECO:0000313" key="9">
    <source>
        <dbReference type="Proteomes" id="UP000030690"/>
    </source>
</evidence>
<dbReference type="PANTHER" id="PTHR12626:SF0">
    <property type="entry name" value="PROGRAMMED CELL DEATH PROTEIN 4"/>
    <property type="match status" value="1"/>
</dbReference>
<dbReference type="GO" id="GO:0005737">
    <property type="term" value="C:cytoplasm"/>
    <property type="evidence" value="ECO:0007669"/>
    <property type="project" value="UniProtKB-SubCell"/>
</dbReference>
<dbReference type="AlphaFoldDB" id="A0A024V005"/>
<keyword evidence="4" id="KW-0677">Repeat</keyword>
<evidence type="ECO:0000256" key="2">
    <source>
        <dbReference type="ARBA" id="ARBA00005497"/>
    </source>
</evidence>
<dbReference type="InterPro" id="IPR003891">
    <property type="entry name" value="Initiation_fac_eIF4g_MI"/>
</dbReference>
<dbReference type="Pfam" id="PF02847">
    <property type="entry name" value="MA3"/>
    <property type="match status" value="3"/>
</dbReference>
<evidence type="ECO:0000259" key="7">
    <source>
        <dbReference type="PROSITE" id="PS51366"/>
    </source>
</evidence>
<dbReference type="Gene3D" id="1.25.40.180">
    <property type="match status" value="3"/>
</dbReference>
<dbReference type="SMART" id="SM00544">
    <property type="entry name" value="MA3"/>
    <property type="match status" value="3"/>
</dbReference>
<feature type="compositionally biased region" description="Basic and acidic residues" evidence="6">
    <location>
        <begin position="250"/>
        <end position="259"/>
    </location>
</feature>
<feature type="domain" description="MI" evidence="7">
    <location>
        <begin position="345"/>
        <end position="465"/>
    </location>
</feature>
<evidence type="ECO:0000313" key="8">
    <source>
        <dbReference type="EMBL" id="ETW15872.1"/>
    </source>
</evidence>
<feature type="region of interest" description="Disordered" evidence="6">
    <location>
        <begin position="250"/>
        <end position="296"/>
    </location>
</feature>
<feature type="domain" description="MI" evidence="7">
    <location>
        <begin position="509"/>
        <end position="634"/>
    </location>
</feature>
<dbReference type="SUPFAM" id="SSF48371">
    <property type="entry name" value="ARM repeat"/>
    <property type="match status" value="3"/>
</dbReference>
<name>A0A024V005_PLAFA</name>
<feature type="compositionally biased region" description="Low complexity" evidence="6">
    <location>
        <begin position="260"/>
        <end position="296"/>
    </location>
</feature>
<dbReference type="EMBL" id="KI925152">
    <property type="protein sequence ID" value="ETW15872.1"/>
    <property type="molecule type" value="Genomic_DNA"/>
</dbReference>
<organism evidence="8 9">
    <name type="scientific">Plasmodium falciparum Vietnam Oak-Knoll</name>
    <name type="common">FVO</name>
    <dbReference type="NCBI Taxonomy" id="1036723"/>
    <lineage>
        <taxon>Eukaryota</taxon>
        <taxon>Sar</taxon>
        <taxon>Alveolata</taxon>
        <taxon>Apicomplexa</taxon>
        <taxon>Aconoidasida</taxon>
        <taxon>Haemosporida</taxon>
        <taxon>Plasmodiidae</taxon>
        <taxon>Plasmodium</taxon>
        <taxon>Plasmodium (Laverania)</taxon>
    </lineage>
</organism>
<comment type="similarity">
    <text evidence="2">Belongs to the PDCD4 family.</text>
</comment>
<dbReference type="PANTHER" id="PTHR12626">
    <property type="entry name" value="PROGRAMMED CELL DEATH 4"/>
    <property type="match status" value="1"/>
</dbReference>
<keyword evidence="5" id="KW-0539">Nucleus</keyword>